<dbReference type="Proteomes" id="UP000059074">
    <property type="component" value="Unassembled WGS sequence"/>
</dbReference>
<dbReference type="PROSITE" id="PS51898">
    <property type="entry name" value="TYR_RECOMBINASE"/>
    <property type="match status" value="1"/>
</dbReference>
<feature type="region of interest" description="Disordered" evidence="5">
    <location>
        <begin position="1126"/>
        <end position="1151"/>
    </location>
</feature>
<accession>A0A109B9U8</accession>
<dbReference type="OrthoDB" id="7938263at2"/>
<dbReference type="GO" id="GO:0003677">
    <property type="term" value="F:DNA binding"/>
    <property type="evidence" value="ECO:0007669"/>
    <property type="project" value="UniProtKB-KW"/>
</dbReference>
<dbReference type="PANTHER" id="PTHR30349:SF41">
    <property type="entry name" value="INTEGRASE_RECOMBINASE PROTEIN MJ0367-RELATED"/>
    <property type="match status" value="1"/>
</dbReference>
<dbReference type="GO" id="GO:0015074">
    <property type="term" value="P:DNA integration"/>
    <property type="evidence" value="ECO:0007669"/>
    <property type="project" value="UniProtKB-KW"/>
</dbReference>
<evidence type="ECO:0000256" key="1">
    <source>
        <dbReference type="ARBA" id="ARBA00008857"/>
    </source>
</evidence>
<dbReference type="Gene3D" id="1.10.443.10">
    <property type="entry name" value="Intergrase catalytic core"/>
    <property type="match status" value="1"/>
</dbReference>
<evidence type="ECO:0000259" key="6">
    <source>
        <dbReference type="PROSITE" id="PS51898"/>
    </source>
</evidence>
<dbReference type="InterPro" id="IPR050090">
    <property type="entry name" value="Tyrosine_recombinase_XerCD"/>
</dbReference>
<gene>
    <name evidence="7" type="ORF">APY04_3089</name>
</gene>
<dbReference type="InterPro" id="IPR013762">
    <property type="entry name" value="Integrase-like_cat_sf"/>
</dbReference>
<keyword evidence="3" id="KW-0238">DNA-binding</keyword>
<evidence type="ECO:0000256" key="2">
    <source>
        <dbReference type="ARBA" id="ARBA00022908"/>
    </source>
</evidence>
<reference evidence="7 8" key="1">
    <citation type="submission" date="2015-10" db="EMBL/GenBank/DDBJ databases">
        <title>Transcriptomic analysis of a linuron degrading triple-species bacterial consortium.</title>
        <authorList>
            <person name="Albers P."/>
        </authorList>
    </citation>
    <scope>NUCLEOTIDE SEQUENCE [LARGE SCALE GENOMIC DNA]</scope>
    <source>
        <strain evidence="7 8">WDL6</strain>
    </source>
</reference>
<comment type="caution">
    <text evidence="7">The sequence shown here is derived from an EMBL/GenBank/DDBJ whole genome shotgun (WGS) entry which is preliminary data.</text>
</comment>
<dbReference type="CDD" id="cd01184">
    <property type="entry name" value="INT_C_like_1"/>
    <property type="match status" value="1"/>
</dbReference>
<dbReference type="EMBL" id="LMTR01000084">
    <property type="protein sequence ID" value="KWT64849.1"/>
    <property type="molecule type" value="Genomic_DNA"/>
</dbReference>
<dbReference type="InterPro" id="IPR002104">
    <property type="entry name" value="Integrase_catalytic"/>
</dbReference>
<keyword evidence="4" id="KW-0233">DNA recombination</keyword>
<name>A0A109B9U8_HYPSL</name>
<evidence type="ECO:0000256" key="3">
    <source>
        <dbReference type="ARBA" id="ARBA00023125"/>
    </source>
</evidence>
<dbReference type="STRING" id="121290.APY04_3089"/>
<dbReference type="PANTHER" id="PTHR30349">
    <property type="entry name" value="PHAGE INTEGRASE-RELATED"/>
    <property type="match status" value="1"/>
</dbReference>
<comment type="similarity">
    <text evidence="1">Belongs to the 'phage' integrase family.</text>
</comment>
<dbReference type="AlphaFoldDB" id="A0A109B9U8"/>
<feature type="compositionally biased region" description="Low complexity" evidence="5">
    <location>
        <begin position="1126"/>
        <end position="1144"/>
    </location>
</feature>
<dbReference type="SUPFAM" id="SSF56349">
    <property type="entry name" value="DNA breaking-rejoining enzymes"/>
    <property type="match status" value="1"/>
</dbReference>
<proteinExistence type="inferred from homology"/>
<evidence type="ECO:0000313" key="8">
    <source>
        <dbReference type="Proteomes" id="UP000059074"/>
    </source>
</evidence>
<evidence type="ECO:0000256" key="4">
    <source>
        <dbReference type="ARBA" id="ARBA00023172"/>
    </source>
</evidence>
<dbReference type="GO" id="GO:0006310">
    <property type="term" value="P:DNA recombination"/>
    <property type="evidence" value="ECO:0007669"/>
    <property type="project" value="UniProtKB-KW"/>
</dbReference>
<evidence type="ECO:0000313" key="7">
    <source>
        <dbReference type="EMBL" id="KWT64849.1"/>
    </source>
</evidence>
<evidence type="ECO:0000256" key="5">
    <source>
        <dbReference type="SAM" id="MobiDB-lite"/>
    </source>
</evidence>
<sequence>MGIVKNRHGTYVVRKKVPKGHEEAVAKVLGDGRQRIAWLQRSLGTKDLRIANIAAKPFLIEFDEVLAKAAALMSPMPQRDNLSDGEVTMMADYFYASLLSEDDDVRRDGAGSQQLYQDIAGDLAAQGASGRMVFDPDEAAPPYGMSQREFEKHKSTVDFVLPAARAALARGDISFVDDELDELTEVFRIQLDPASKAYRALGAAVLKRFVQHLEALAGRNAGEVIETPKFIEPSISAPRRPASAASADNDTLSAAYEGWKKARPPVASTDREFYNAIQRFIELHGDMRIEDIRRSHVREYREALQMIPVRRSGPLRNAKLPELVKWATERPAAPRLQPSSVNKLLGGMQAIVVWGYDNGFIPDDKIWADPFARMRVDEPEPDPVLWNTDQLKQLFGSSVFTEGDRPDGGGGEAAYWMPLLALFTGARQSELAALTADDVETDLPTGVRYFRIVEDRERGAGLKTTSSRRVVPEHPELVRLGFFDYLDGRRRNGGPKAPLFPLLEKGPRDGFAERWSKWFGRYLGKLNIKGVDAPVFHSFRHNFKDALRWKGESEDVNDALTGHSGGGVGRRYGAKDKARRFGMERLADAEMLQAAGKKLEGQATTLARSSDRLSSGHLRLAEAARKAQNSLTGQVMAMRNMLPAMTLATVVTAAKRVADMATEANRLAQELQMPVERLSALRYAAQASSVPVEALSTSVRTLNTRLAEMSGGAANATSRALRLMGVEALDANGRLREQSEVLLDIATKFSSYADGAKKVALATSLFGESGSAMLPMLNRGRDGIRQLTAEADRFGLTLNSKTTAAALEFNANLRQLRSRLDGLTIQIGGPALAAVNALTASIIEAAEAQKKWSATPIPSWFSGGAGGSAGAMQGALDAIGWAGKSPTDRFTELQNAVAELRALDPLKIDAPVVNTEAYDRLIEQLTKRSEALKVEAATFGMSEAAAVRYRVENELLRASQEANMTLTPALLDEHRRIASGLAGTTAQLAAMRVEAENRTPFENLTAELVHLKSLVDENALSWDQYERAAARAAENAGLAWHQTADTIIGSIVAVARASGESNKTMTKVAQVAGVAQALINTHVAVSKALASAAPPWNFALAAAVAAQGFASVAAIRSQSTSIGSISTPSMSSASSAPAQIPTATNDKPTQPATTIVINGERFGYKEIEELVERLSEHGRDGGRIVVQRGSDW</sequence>
<protein>
    <recommendedName>
        <fullName evidence="6">Tyr recombinase domain-containing protein</fullName>
    </recommendedName>
</protein>
<feature type="domain" description="Tyr recombinase" evidence="6">
    <location>
        <begin position="381"/>
        <end position="591"/>
    </location>
</feature>
<keyword evidence="2" id="KW-0229">DNA integration</keyword>
<organism evidence="7 8">
    <name type="scientific">Hyphomicrobium sulfonivorans</name>
    <dbReference type="NCBI Taxonomy" id="121290"/>
    <lineage>
        <taxon>Bacteria</taxon>
        <taxon>Pseudomonadati</taxon>
        <taxon>Pseudomonadota</taxon>
        <taxon>Alphaproteobacteria</taxon>
        <taxon>Hyphomicrobiales</taxon>
        <taxon>Hyphomicrobiaceae</taxon>
        <taxon>Hyphomicrobium</taxon>
    </lineage>
</organism>
<dbReference type="PATRIC" id="fig|121290.4.peg.937"/>
<keyword evidence="8" id="KW-1185">Reference proteome</keyword>
<dbReference type="RefSeq" id="WP_068464186.1">
    <property type="nucleotide sequence ID" value="NZ_LMTR01000084.1"/>
</dbReference>
<dbReference type="InterPro" id="IPR011010">
    <property type="entry name" value="DNA_brk_join_enz"/>
</dbReference>